<accession>A0ABR4TL12</accession>
<evidence type="ECO:0000256" key="1">
    <source>
        <dbReference type="ARBA" id="ARBA00006484"/>
    </source>
</evidence>
<sequence length="264" mass="28580">MTGEPTIMSDRMPTNYTSLADKSVFITGGATGIGEALVTAFVEQGAKVAFVDIAEEAGHALVEKLGKDAKNKPLFITCDITDIKALQDAVATAAKANGPVTALLNNAANDTRHKWQDVTPEYWDERQAINIRPSFFAIQAVAPMMQKAGGGAIVNFGSVSWMMGQGGMPGYTTAKAATHGLTRGMARDLGKDGIRVNTLVPGWVMTQRQLDLWVDEAAEREIDERQCLKNRVMPQDIARMALFLTSDESRMVTAQNFIVDGGWV</sequence>
<reference evidence="3 4" key="1">
    <citation type="submission" date="2013-07" db="EMBL/GenBank/DDBJ databases">
        <title>Thalassospira permensis NBRC 106175 Genome Sequencing.</title>
        <authorList>
            <person name="Lai Q."/>
            <person name="Shao Z."/>
        </authorList>
    </citation>
    <scope>NUCLEOTIDE SEQUENCE [LARGE SCALE GENOMIC DNA]</scope>
    <source>
        <strain evidence="3 4">NBRC 106175</strain>
    </source>
</reference>
<dbReference type="Proteomes" id="UP000027463">
    <property type="component" value="Unassembled WGS sequence"/>
</dbReference>
<gene>
    <name evidence="3" type="ORF">SMB34_07025</name>
</gene>
<dbReference type="EMBL" id="AUNC01000034">
    <property type="protein sequence ID" value="KEO53803.1"/>
    <property type="molecule type" value="Genomic_DNA"/>
</dbReference>
<dbReference type="Pfam" id="PF13561">
    <property type="entry name" value="adh_short_C2"/>
    <property type="match status" value="1"/>
</dbReference>
<evidence type="ECO:0000313" key="3">
    <source>
        <dbReference type="EMBL" id="KEO53803.1"/>
    </source>
</evidence>
<dbReference type="CDD" id="cd05233">
    <property type="entry name" value="SDR_c"/>
    <property type="match status" value="1"/>
</dbReference>
<comment type="caution">
    <text evidence="3">The sequence shown here is derived from an EMBL/GenBank/DDBJ whole genome shotgun (WGS) entry which is preliminary data.</text>
</comment>
<keyword evidence="4" id="KW-1185">Reference proteome</keyword>
<evidence type="ECO:0000313" key="4">
    <source>
        <dbReference type="Proteomes" id="UP000027463"/>
    </source>
</evidence>
<dbReference type="InterPro" id="IPR002347">
    <property type="entry name" value="SDR_fam"/>
</dbReference>
<dbReference type="InterPro" id="IPR036291">
    <property type="entry name" value="NAD(P)-bd_dom_sf"/>
</dbReference>
<dbReference type="PANTHER" id="PTHR24321:SF8">
    <property type="entry name" value="ESTRADIOL 17-BETA-DEHYDROGENASE 8-RELATED"/>
    <property type="match status" value="1"/>
</dbReference>
<organism evidence="3 4">
    <name type="scientific">Thalassospira permensis NBRC 106175</name>
    <dbReference type="NCBI Taxonomy" id="1353532"/>
    <lineage>
        <taxon>Bacteria</taxon>
        <taxon>Pseudomonadati</taxon>
        <taxon>Pseudomonadota</taxon>
        <taxon>Alphaproteobacteria</taxon>
        <taxon>Rhodospirillales</taxon>
        <taxon>Thalassospiraceae</taxon>
        <taxon>Thalassospira</taxon>
    </lineage>
</organism>
<keyword evidence="2" id="KW-0560">Oxidoreductase</keyword>
<evidence type="ECO:0000256" key="2">
    <source>
        <dbReference type="ARBA" id="ARBA00023002"/>
    </source>
</evidence>
<dbReference type="InterPro" id="IPR020904">
    <property type="entry name" value="Sc_DH/Rdtase_CS"/>
</dbReference>
<comment type="similarity">
    <text evidence="1">Belongs to the short-chain dehydrogenases/reductases (SDR) family.</text>
</comment>
<proteinExistence type="inferred from homology"/>
<dbReference type="SUPFAM" id="SSF51735">
    <property type="entry name" value="NAD(P)-binding Rossmann-fold domains"/>
    <property type="match status" value="1"/>
</dbReference>
<dbReference type="PANTHER" id="PTHR24321">
    <property type="entry name" value="DEHYDROGENASES, SHORT CHAIN"/>
    <property type="match status" value="1"/>
</dbReference>
<dbReference type="PRINTS" id="PR00080">
    <property type="entry name" value="SDRFAMILY"/>
</dbReference>
<dbReference type="PROSITE" id="PS00061">
    <property type="entry name" value="ADH_SHORT"/>
    <property type="match status" value="1"/>
</dbReference>
<name>A0ABR4TL12_9PROT</name>
<dbReference type="PRINTS" id="PR00081">
    <property type="entry name" value="GDHRDH"/>
</dbReference>
<protein>
    <submittedName>
        <fullName evidence="3">3-oxoacyl-ACP reductase</fullName>
    </submittedName>
</protein>
<dbReference type="Gene3D" id="3.40.50.720">
    <property type="entry name" value="NAD(P)-binding Rossmann-like Domain"/>
    <property type="match status" value="1"/>
</dbReference>